<proteinExistence type="predicted"/>
<evidence type="ECO:0000313" key="2">
    <source>
        <dbReference type="Proteomes" id="UP001057402"/>
    </source>
</evidence>
<accession>A0ACB9LPK1</accession>
<dbReference type="Proteomes" id="UP001057402">
    <property type="component" value="Chromosome 11"/>
</dbReference>
<reference evidence="2" key="1">
    <citation type="journal article" date="2023" name="Front. Plant Sci.">
        <title>Chromosomal-level genome assembly of Melastoma candidum provides insights into trichome evolution.</title>
        <authorList>
            <person name="Zhong Y."/>
            <person name="Wu W."/>
            <person name="Sun C."/>
            <person name="Zou P."/>
            <person name="Liu Y."/>
            <person name="Dai S."/>
            <person name="Zhou R."/>
        </authorList>
    </citation>
    <scope>NUCLEOTIDE SEQUENCE [LARGE SCALE GENOMIC DNA]</scope>
</reference>
<gene>
    <name evidence="1" type="ORF">MLD38_037687</name>
</gene>
<comment type="caution">
    <text evidence="1">The sequence shown here is derived from an EMBL/GenBank/DDBJ whole genome shotgun (WGS) entry which is preliminary data.</text>
</comment>
<name>A0ACB9LPK1_9MYRT</name>
<protein>
    <submittedName>
        <fullName evidence="1">Uncharacterized protein</fullName>
    </submittedName>
</protein>
<keyword evidence="2" id="KW-1185">Reference proteome</keyword>
<dbReference type="EMBL" id="CM042890">
    <property type="protein sequence ID" value="KAI4312897.1"/>
    <property type="molecule type" value="Genomic_DNA"/>
</dbReference>
<organism evidence="1 2">
    <name type="scientific">Melastoma candidum</name>
    <dbReference type="NCBI Taxonomy" id="119954"/>
    <lineage>
        <taxon>Eukaryota</taxon>
        <taxon>Viridiplantae</taxon>
        <taxon>Streptophyta</taxon>
        <taxon>Embryophyta</taxon>
        <taxon>Tracheophyta</taxon>
        <taxon>Spermatophyta</taxon>
        <taxon>Magnoliopsida</taxon>
        <taxon>eudicotyledons</taxon>
        <taxon>Gunneridae</taxon>
        <taxon>Pentapetalae</taxon>
        <taxon>rosids</taxon>
        <taxon>malvids</taxon>
        <taxon>Myrtales</taxon>
        <taxon>Melastomataceae</taxon>
        <taxon>Melastomatoideae</taxon>
        <taxon>Melastomateae</taxon>
        <taxon>Melastoma</taxon>
    </lineage>
</organism>
<evidence type="ECO:0000313" key="1">
    <source>
        <dbReference type="EMBL" id="KAI4312897.1"/>
    </source>
</evidence>
<sequence length="163" mass="18463">MALAPYVASLLDMWIVWNIRGLMILSLSMQLLLAIISPVRRKTSNRWVILMIWAIYFLSDWAAIFAFGLISNARLKNPTSPQQVDQDLLAFWPAFLLIHLGGPDSITAYALEDNTLWMRHLVGLVVQILAFLNILVKTLPYNKLRVPTILIAIAGTIKYGERT</sequence>